<organism evidence="1 2">
    <name type="scientific">Zhihengliuella salsuginis</name>
    <dbReference type="NCBI Taxonomy" id="578222"/>
    <lineage>
        <taxon>Bacteria</taxon>
        <taxon>Bacillati</taxon>
        <taxon>Actinomycetota</taxon>
        <taxon>Actinomycetes</taxon>
        <taxon>Micrococcales</taxon>
        <taxon>Micrococcaceae</taxon>
        <taxon>Zhihengliuella</taxon>
    </lineage>
</organism>
<proteinExistence type="predicted"/>
<dbReference type="Gene3D" id="3.40.1000.10">
    <property type="entry name" value="Mog1/PsbP, alpha/beta/alpha sandwich"/>
    <property type="match status" value="1"/>
</dbReference>
<evidence type="ECO:0000313" key="2">
    <source>
        <dbReference type="Proteomes" id="UP000642819"/>
    </source>
</evidence>
<keyword evidence="2" id="KW-1185">Reference proteome</keyword>
<accession>A0ABQ3GI29</accession>
<dbReference type="EMBL" id="BMXK01000004">
    <property type="protein sequence ID" value="GHD04237.1"/>
    <property type="molecule type" value="Genomic_DNA"/>
</dbReference>
<dbReference type="Proteomes" id="UP000642819">
    <property type="component" value="Unassembled WGS sequence"/>
</dbReference>
<sequence length="446" mass="47496">MTSSDLPPGWIRRDVGTVHLNLPEAWEAVAAPQATAAFAHPALDGLGFRPNVVIRESVYSSSAAALAAYSLATTRAVFNNCYFVSHDEVEIDGTEGRRQRYTYDGGGFSLVVERFLLVRGGHALELTTTAPIWMAYEVLEGNAFVAGSLSWDRTGPAHAPGPADADPASGIREPRHDPWLTELAGHPVEDLSKLPAVQAFSSEGPLLDAATVEFLLQQHKRHRLGRFDLLSHQPMVDRLVEAELMEQDGRFGKSLEFMFGALREPDFTVAVDGRHEGVGTSLRVYAGAGRALVLAGAAASELVHGTGPGERVPEGSARFDVVGIEALPALIAAWAGVGPAWSVAGNVTRLAAGDFLLGCDGTLQPPGDADAASRRLIEQPWFAWNMSIEGTGFERSWLNAGAAGQYAVGALDDGGTEMSPVPSVQVWDVLMQELGAATIARPADRN</sequence>
<reference evidence="2" key="1">
    <citation type="journal article" date="2019" name="Int. J. Syst. Evol. Microbiol.">
        <title>The Global Catalogue of Microorganisms (GCM) 10K type strain sequencing project: providing services to taxonomists for standard genome sequencing and annotation.</title>
        <authorList>
            <consortium name="The Broad Institute Genomics Platform"/>
            <consortium name="The Broad Institute Genome Sequencing Center for Infectious Disease"/>
            <person name="Wu L."/>
            <person name="Ma J."/>
        </authorList>
    </citation>
    <scope>NUCLEOTIDE SEQUENCE [LARGE SCALE GENOMIC DNA]</scope>
    <source>
        <strain evidence="2">KCTC 19466</strain>
    </source>
</reference>
<protein>
    <submittedName>
        <fullName evidence="1">Uncharacterized protein</fullName>
    </submittedName>
</protein>
<name>A0ABQ3GI29_9MICC</name>
<evidence type="ECO:0000313" key="1">
    <source>
        <dbReference type="EMBL" id="GHD04237.1"/>
    </source>
</evidence>
<gene>
    <name evidence="1" type="ORF">GCM10008096_11320</name>
</gene>
<comment type="caution">
    <text evidence="1">The sequence shown here is derived from an EMBL/GenBank/DDBJ whole genome shotgun (WGS) entry which is preliminary data.</text>
</comment>